<comment type="caution">
    <text evidence="1">Lacks conserved residue(s) required for the propagation of feature annotation.</text>
</comment>
<dbReference type="GO" id="GO:0004888">
    <property type="term" value="F:transmembrane signaling receptor activity"/>
    <property type="evidence" value="ECO:0007669"/>
    <property type="project" value="InterPro"/>
</dbReference>
<dbReference type="PROSITE" id="PS00652">
    <property type="entry name" value="TNFR_NGFR_1"/>
    <property type="match status" value="1"/>
</dbReference>
<organism evidence="6 7">
    <name type="scientific">Leptobrachium leishanense</name>
    <name type="common">Leishan spiny toad</name>
    <dbReference type="NCBI Taxonomy" id="445787"/>
    <lineage>
        <taxon>Eukaryota</taxon>
        <taxon>Metazoa</taxon>
        <taxon>Chordata</taxon>
        <taxon>Craniata</taxon>
        <taxon>Vertebrata</taxon>
        <taxon>Euteleostomi</taxon>
        <taxon>Amphibia</taxon>
        <taxon>Batrachia</taxon>
        <taxon>Anura</taxon>
        <taxon>Pelobatoidea</taxon>
        <taxon>Megophryidae</taxon>
        <taxon>Leptobrachium</taxon>
    </lineage>
</organism>
<feature type="chain" id="PRO_5034958277" description="TNFR-Cys domain-containing protein" evidence="4">
    <location>
        <begin position="21"/>
        <end position="254"/>
    </location>
</feature>
<dbReference type="GO" id="GO:0009897">
    <property type="term" value="C:external side of plasma membrane"/>
    <property type="evidence" value="ECO:0007669"/>
    <property type="project" value="TreeGrafter"/>
</dbReference>
<feature type="repeat" description="TNFR-Cys" evidence="1">
    <location>
        <begin position="102"/>
        <end position="144"/>
    </location>
</feature>
<feature type="disulfide bond" evidence="1">
    <location>
        <begin position="60"/>
        <end position="75"/>
    </location>
</feature>
<dbReference type="GeneTree" id="ENSGT00950000183126"/>
<protein>
    <recommendedName>
        <fullName evidence="5">TNFR-Cys domain-containing protein</fullName>
    </recommendedName>
</protein>
<dbReference type="SUPFAM" id="SSF57586">
    <property type="entry name" value="TNF receptor-like"/>
    <property type="match status" value="3"/>
</dbReference>
<dbReference type="Ensembl" id="ENSLLET00000031484.1">
    <property type="protein sequence ID" value="ENSLLEP00000030318.1"/>
    <property type="gene ID" value="ENSLLEG00000019210.1"/>
</dbReference>
<feature type="domain" description="TNFR-Cys" evidence="5">
    <location>
        <begin position="102"/>
        <end position="144"/>
    </location>
</feature>
<dbReference type="Pfam" id="PF00020">
    <property type="entry name" value="TNFR_c6"/>
    <property type="match status" value="3"/>
</dbReference>
<dbReference type="GO" id="GO:0002720">
    <property type="term" value="P:positive regulation of cytokine production involved in immune response"/>
    <property type="evidence" value="ECO:0007669"/>
    <property type="project" value="TreeGrafter"/>
</dbReference>
<dbReference type="Proteomes" id="UP000694569">
    <property type="component" value="Unplaced"/>
</dbReference>
<evidence type="ECO:0000313" key="7">
    <source>
        <dbReference type="Proteomes" id="UP000694569"/>
    </source>
</evidence>
<keyword evidence="7" id="KW-1185">Reference proteome</keyword>
<dbReference type="FunFam" id="2.10.50.10:FF:000007">
    <property type="entry name" value="TNF receptor superfamily member 14"/>
    <property type="match status" value="1"/>
</dbReference>
<keyword evidence="4" id="KW-0732">Signal</keyword>
<feature type="signal peptide" evidence="4">
    <location>
        <begin position="1"/>
        <end position="20"/>
    </location>
</feature>
<feature type="region of interest" description="Disordered" evidence="2">
    <location>
        <begin position="219"/>
        <end position="254"/>
    </location>
</feature>
<dbReference type="PANTHER" id="PTHR46838">
    <property type="entry name" value="TUMOR NECROSIS FACTOR RECEPTOR SUPERFAMILY MEMBER 14"/>
    <property type="match status" value="1"/>
</dbReference>
<evidence type="ECO:0000313" key="6">
    <source>
        <dbReference type="Ensembl" id="ENSLLEP00000030318.1"/>
    </source>
</evidence>
<dbReference type="SMART" id="SM00208">
    <property type="entry name" value="TNFR"/>
    <property type="match status" value="4"/>
</dbReference>
<evidence type="ECO:0000256" key="3">
    <source>
        <dbReference type="SAM" id="Phobius"/>
    </source>
</evidence>
<feature type="repeat" description="TNFR-Cys" evidence="1">
    <location>
        <begin position="23"/>
        <end position="57"/>
    </location>
</feature>
<feature type="domain" description="TNFR-Cys" evidence="5">
    <location>
        <begin position="23"/>
        <end position="57"/>
    </location>
</feature>
<feature type="repeat" description="TNFR-Cys" evidence="1">
    <location>
        <begin position="59"/>
        <end position="101"/>
    </location>
</feature>
<dbReference type="Gene3D" id="2.10.50.10">
    <property type="entry name" value="Tumor Necrosis Factor Receptor, subunit A, domain 2"/>
    <property type="match status" value="4"/>
</dbReference>
<evidence type="ECO:0000256" key="2">
    <source>
        <dbReference type="SAM" id="MobiDB-lite"/>
    </source>
</evidence>
<dbReference type="PANTHER" id="PTHR46838:SF1">
    <property type="entry name" value="TUMOR NECROSIS FACTOR RECEPTOR SUPERFAMILY MEMBER 14"/>
    <property type="match status" value="1"/>
</dbReference>
<dbReference type="AlphaFoldDB" id="A0A8C5PZG7"/>
<dbReference type="PRINTS" id="PR01680">
    <property type="entry name" value="TNFACTORR6"/>
</dbReference>
<dbReference type="GO" id="GO:2000406">
    <property type="term" value="P:positive regulation of T cell migration"/>
    <property type="evidence" value="ECO:0007669"/>
    <property type="project" value="TreeGrafter"/>
</dbReference>
<feature type="domain" description="TNFR-Cys" evidence="5">
    <location>
        <begin position="59"/>
        <end position="101"/>
    </location>
</feature>
<dbReference type="GO" id="GO:0006915">
    <property type="term" value="P:apoptotic process"/>
    <property type="evidence" value="ECO:0007669"/>
    <property type="project" value="InterPro"/>
</dbReference>
<evidence type="ECO:0000256" key="1">
    <source>
        <dbReference type="PROSITE-ProRule" id="PRU00206"/>
    </source>
</evidence>
<accession>A0A8C5PZG7</accession>
<dbReference type="OrthoDB" id="10031141at2759"/>
<feature type="disulfide bond" evidence="1">
    <location>
        <begin position="126"/>
        <end position="144"/>
    </location>
</feature>
<evidence type="ECO:0000259" key="5">
    <source>
        <dbReference type="PROSITE" id="PS50050"/>
    </source>
</evidence>
<feature type="transmembrane region" description="Helical" evidence="3">
    <location>
        <begin position="193"/>
        <end position="211"/>
    </location>
</feature>
<name>A0A8C5PZG7_9ANUR</name>
<dbReference type="GO" id="GO:0006955">
    <property type="term" value="P:immune response"/>
    <property type="evidence" value="ECO:0007669"/>
    <property type="project" value="InterPro"/>
</dbReference>
<keyword evidence="3" id="KW-0812">Transmembrane</keyword>
<reference evidence="6" key="1">
    <citation type="submission" date="2025-08" db="UniProtKB">
        <authorList>
            <consortium name="Ensembl"/>
        </authorList>
    </citation>
    <scope>IDENTIFICATION</scope>
</reference>
<dbReference type="GO" id="GO:0046642">
    <property type="term" value="P:negative regulation of alpha-beta T cell proliferation"/>
    <property type="evidence" value="ECO:0007669"/>
    <property type="project" value="TreeGrafter"/>
</dbReference>
<dbReference type="InterPro" id="IPR008063">
    <property type="entry name" value="Fas_rcpt"/>
</dbReference>
<dbReference type="PROSITE" id="PS50050">
    <property type="entry name" value="TNFR_NGFR_2"/>
    <property type="match status" value="3"/>
</dbReference>
<dbReference type="InterPro" id="IPR001368">
    <property type="entry name" value="TNFR/NGFR_Cys_rich_reg"/>
</dbReference>
<dbReference type="GO" id="GO:0007165">
    <property type="term" value="P:signal transduction"/>
    <property type="evidence" value="ECO:0007669"/>
    <property type="project" value="InterPro"/>
</dbReference>
<keyword evidence="3" id="KW-0472">Membrane</keyword>
<reference evidence="6" key="2">
    <citation type="submission" date="2025-09" db="UniProtKB">
        <authorList>
            <consortium name="Ensembl"/>
        </authorList>
    </citation>
    <scope>IDENTIFICATION</scope>
</reference>
<feature type="disulfide bond" evidence="1">
    <location>
        <begin position="39"/>
        <end position="57"/>
    </location>
</feature>
<sequence length="254" mass="28279">MGPFFLRKLTWAVMLVLVLGENTCIPGEYNHEGECCPKCVSGKVVKTHCTKTTSTVCIPCVDNTYMDHPNGEIKCLRCKTCDKGAGLITIKKCTYTSNTECGCEDGSFCPVANAIECDMCQKHKKCQAGEEVKSNGTKLKDTECEKCREGTFSNDTMTHCAAWTKCLEGKRVKMNGNSTHDTICKELSIRNRTLIAISVLFPAAFIVYSLMQRKKILKQPKEDSKPPLRVPEQETRPGCDGSRHSRDSQVYNNI</sequence>
<feature type="disulfide bond" evidence="1">
    <location>
        <begin position="36"/>
        <end position="49"/>
    </location>
</feature>
<keyword evidence="1" id="KW-1015">Disulfide bond</keyword>
<proteinExistence type="predicted"/>
<feature type="compositionally biased region" description="Basic and acidic residues" evidence="2">
    <location>
        <begin position="219"/>
        <end position="247"/>
    </location>
</feature>
<keyword evidence="3" id="KW-1133">Transmembrane helix</keyword>
<evidence type="ECO:0000256" key="4">
    <source>
        <dbReference type="SAM" id="SignalP"/>
    </source>
</evidence>
<dbReference type="GO" id="GO:0050830">
    <property type="term" value="P:defense response to Gram-positive bacterium"/>
    <property type="evidence" value="ECO:0007669"/>
    <property type="project" value="TreeGrafter"/>
</dbReference>
<dbReference type="GO" id="GO:0050829">
    <property type="term" value="P:defense response to Gram-negative bacterium"/>
    <property type="evidence" value="ECO:0007669"/>
    <property type="project" value="TreeGrafter"/>
</dbReference>